<sequence>MMFSAVVLSVLAISGSALASPAEKRAGVTCGGVGNYAPINDVKTCIDFLNSKGTADCGVGNGSGGFCVHGQAVILGSGSGSTPCQNVAAAAQAILGSCTTANQYVGGTSTVGGASSVVVTVRHS</sequence>
<keyword evidence="1" id="KW-0732">Signal</keyword>
<dbReference type="OrthoDB" id="4503944at2759"/>
<evidence type="ECO:0000313" key="2">
    <source>
        <dbReference type="EMBL" id="KKK25049.1"/>
    </source>
</evidence>
<feature type="signal peptide" evidence="1">
    <location>
        <begin position="1"/>
        <end position="19"/>
    </location>
</feature>
<accession>A0A0F8UZW1</accession>
<name>A0A0F8UZW1_9EURO</name>
<evidence type="ECO:0000256" key="1">
    <source>
        <dbReference type="SAM" id="SignalP"/>
    </source>
</evidence>
<dbReference type="VEuPathDB" id="FungiDB:P175DRAFT_0461003"/>
<comment type="caution">
    <text evidence="2">The sequence shown here is derived from an EMBL/GenBank/DDBJ whole genome shotgun (WGS) entry which is preliminary data.</text>
</comment>
<gene>
    <name evidence="2" type="ORF">AOCH_003732</name>
</gene>
<proteinExistence type="predicted"/>
<dbReference type="PANTHER" id="PTHR39603">
    <property type="entry name" value="CYANOVIRIN-N DOMAIN-CONTAINING PROTEIN"/>
    <property type="match status" value="1"/>
</dbReference>
<feature type="chain" id="PRO_5002528748" evidence="1">
    <location>
        <begin position="20"/>
        <end position="124"/>
    </location>
</feature>
<evidence type="ECO:0000313" key="3">
    <source>
        <dbReference type="Proteomes" id="UP000034947"/>
    </source>
</evidence>
<dbReference type="EMBL" id="JYKN01000262">
    <property type="protein sequence ID" value="KKK25049.1"/>
    <property type="molecule type" value="Genomic_DNA"/>
</dbReference>
<protein>
    <submittedName>
        <fullName evidence="2">Uncharacterized protein</fullName>
    </submittedName>
</protein>
<keyword evidence="3" id="KW-1185">Reference proteome</keyword>
<dbReference type="AlphaFoldDB" id="A0A0F8UZW1"/>
<dbReference type="Proteomes" id="UP000034947">
    <property type="component" value="Unassembled WGS sequence"/>
</dbReference>
<organism evidence="2 3">
    <name type="scientific">Aspergillus ochraceoroseus</name>
    <dbReference type="NCBI Taxonomy" id="138278"/>
    <lineage>
        <taxon>Eukaryota</taxon>
        <taxon>Fungi</taxon>
        <taxon>Dikarya</taxon>
        <taxon>Ascomycota</taxon>
        <taxon>Pezizomycotina</taxon>
        <taxon>Eurotiomycetes</taxon>
        <taxon>Eurotiomycetidae</taxon>
        <taxon>Eurotiales</taxon>
        <taxon>Aspergillaceae</taxon>
        <taxon>Aspergillus</taxon>
        <taxon>Aspergillus subgen. Nidulantes</taxon>
    </lineage>
</organism>
<dbReference type="PANTHER" id="PTHR39603:SF1">
    <property type="entry name" value="CYANOVIRIN-N DOMAIN-CONTAINING PROTEIN"/>
    <property type="match status" value="1"/>
</dbReference>
<reference evidence="2 3" key="1">
    <citation type="submission" date="2015-02" db="EMBL/GenBank/DDBJ databases">
        <title>Draft Genome Sequences of Two Closely-Related Aflatoxigenic Aspergillus Species Obtained from the Cote d'Ivoire.</title>
        <authorList>
            <person name="Moore G.G."/>
            <person name="Beltz S.B."/>
            <person name="Mack B.M."/>
        </authorList>
    </citation>
    <scope>NUCLEOTIDE SEQUENCE [LARGE SCALE GENOMIC DNA]</scope>
    <source>
        <strain evidence="2 3">SRRC1432</strain>
    </source>
</reference>